<evidence type="ECO:0000256" key="1">
    <source>
        <dbReference type="SAM" id="Phobius"/>
    </source>
</evidence>
<dbReference type="PANTHER" id="PTHR33741:SF5">
    <property type="entry name" value="TRANSMEMBRANE PROTEIN DDB_G0269096-RELATED"/>
    <property type="match status" value="1"/>
</dbReference>
<dbReference type="PANTHER" id="PTHR33741">
    <property type="entry name" value="TRANSMEMBRANE PROTEIN DDB_G0269096-RELATED"/>
    <property type="match status" value="1"/>
</dbReference>
<reference evidence="3 4" key="1">
    <citation type="submission" date="2022-07" db="EMBL/GenBank/DDBJ databases">
        <authorList>
            <person name="Xamxidin M."/>
            <person name="Wu M."/>
        </authorList>
    </citation>
    <scope>NUCLEOTIDE SEQUENCE [LARGE SCALE GENOMIC DNA]</scope>
    <source>
        <strain evidence="3 4">NBRC 111650</strain>
    </source>
</reference>
<feature type="domain" description="HPP transmembrane region" evidence="2">
    <location>
        <begin position="29"/>
        <end position="182"/>
    </location>
</feature>
<dbReference type="InterPro" id="IPR058581">
    <property type="entry name" value="TM_HPP"/>
</dbReference>
<accession>A0ABT1WDV2</accession>
<keyword evidence="1" id="KW-0472">Membrane</keyword>
<name>A0ABT1WDV2_9BURK</name>
<dbReference type="RefSeq" id="WP_256763240.1">
    <property type="nucleotide sequence ID" value="NZ_JANIGO010000001.1"/>
</dbReference>
<dbReference type="Proteomes" id="UP001204142">
    <property type="component" value="Unassembled WGS sequence"/>
</dbReference>
<feature type="transmembrane region" description="Helical" evidence="1">
    <location>
        <begin position="158"/>
        <end position="178"/>
    </location>
</feature>
<dbReference type="InterPro" id="IPR007065">
    <property type="entry name" value="HPP"/>
</dbReference>
<feature type="transmembrane region" description="Helical" evidence="1">
    <location>
        <begin position="107"/>
        <end position="125"/>
    </location>
</feature>
<evidence type="ECO:0000259" key="2">
    <source>
        <dbReference type="Pfam" id="PF04982"/>
    </source>
</evidence>
<keyword evidence="1" id="KW-0812">Transmembrane</keyword>
<protein>
    <submittedName>
        <fullName evidence="3">HPP family protein</fullName>
    </submittedName>
</protein>
<evidence type="ECO:0000313" key="3">
    <source>
        <dbReference type="EMBL" id="MCQ8895559.1"/>
    </source>
</evidence>
<evidence type="ECO:0000313" key="4">
    <source>
        <dbReference type="Proteomes" id="UP001204142"/>
    </source>
</evidence>
<proteinExistence type="predicted"/>
<keyword evidence="1" id="KW-1133">Transmembrane helix</keyword>
<organism evidence="3 4">
    <name type="scientific">Limnobacter humi</name>
    <dbReference type="NCBI Taxonomy" id="1778671"/>
    <lineage>
        <taxon>Bacteria</taxon>
        <taxon>Pseudomonadati</taxon>
        <taxon>Pseudomonadota</taxon>
        <taxon>Betaproteobacteria</taxon>
        <taxon>Burkholderiales</taxon>
        <taxon>Burkholderiaceae</taxon>
        <taxon>Limnobacter</taxon>
    </lineage>
</organism>
<feature type="transmembrane region" description="Helical" evidence="1">
    <location>
        <begin position="59"/>
        <end position="78"/>
    </location>
</feature>
<sequence>MKISAFKQQPAVRLFRSVVGLESNTTGHLEKLISGLGAFLGILAVVLTSSLLMGGTPNLLVVASMGASAVLIFAVPHGPLSQPWAVWGSHTLAAIIGVTCARWVPHVLLAAALAVGLSVSAMYFARCIHPPGGATALAAVIGGPAVTHLGYGYVFNPVWFNVAALFTVGVLFNALFPWRRYPHHFSRAKKVHIETADEAGVSLTHEDFAYAISHMKSFVDVSTDVLSELFEHAVQHSEKEGLHPQTLTVGSFYSNGQVGYRWCVRELLDMSLVTPYKDAATQQVIYKNVAGANLYDTGLSSAESFKRWARYEVVKKDGHWIPVAQPGHL</sequence>
<keyword evidence="4" id="KW-1185">Reference proteome</keyword>
<dbReference type="EMBL" id="JANIGO010000001">
    <property type="protein sequence ID" value="MCQ8895559.1"/>
    <property type="molecule type" value="Genomic_DNA"/>
</dbReference>
<gene>
    <name evidence="3" type="ORF">NQT62_03770</name>
</gene>
<comment type="caution">
    <text evidence="3">The sequence shown here is derived from an EMBL/GenBank/DDBJ whole genome shotgun (WGS) entry which is preliminary data.</text>
</comment>
<feature type="transmembrane region" description="Helical" evidence="1">
    <location>
        <begin position="32"/>
        <end position="52"/>
    </location>
</feature>
<dbReference type="Pfam" id="PF04982">
    <property type="entry name" value="TM_HPP"/>
    <property type="match status" value="1"/>
</dbReference>